<evidence type="ECO:0000256" key="5">
    <source>
        <dbReference type="ARBA" id="ARBA00022827"/>
    </source>
</evidence>
<keyword evidence="2" id="KW-0285">Flavoprotein</keyword>
<dbReference type="PRINTS" id="PR00371">
    <property type="entry name" value="FPNCR"/>
</dbReference>
<evidence type="ECO:0000256" key="7">
    <source>
        <dbReference type="ARBA" id="ARBA00023004"/>
    </source>
</evidence>
<evidence type="ECO:0000256" key="2">
    <source>
        <dbReference type="ARBA" id="ARBA00022630"/>
    </source>
</evidence>
<dbReference type="Proteomes" id="UP001597221">
    <property type="component" value="Unassembled WGS sequence"/>
</dbReference>
<evidence type="ECO:0000256" key="1">
    <source>
        <dbReference type="ARBA" id="ARBA00001974"/>
    </source>
</evidence>
<protein>
    <submittedName>
        <fullName evidence="10">FAD-dependent oxidoreductase</fullName>
    </submittedName>
</protein>
<keyword evidence="6" id="KW-0560">Oxidoreductase</keyword>
<keyword evidence="7" id="KW-0408">Iron</keyword>
<dbReference type="PANTHER" id="PTHR47354:SF8">
    <property type="entry name" value="1,2-PHENYLACETYL-COA EPOXIDASE, SUBUNIT E"/>
    <property type="match status" value="1"/>
</dbReference>
<feature type="domain" description="FAD-binding FR-type" evidence="9">
    <location>
        <begin position="11"/>
        <end position="112"/>
    </location>
</feature>
<dbReference type="Pfam" id="PF08022">
    <property type="entry name" value="FAD_binding_8"/>
    <property type="match status" value="1"/>
</dbReference>
<evidence type="ECO:0000313" key="11">
    <source>
        <dbReference type="Proteomes" id="UP001597221"/>
    </source>
</evidence>
<evidence type="ECO:0000313" key="10">
    <source>
        <dbReference type="EMBL" id="MFD1608897.1"/>
    </source>
</evidence>
<dbReference type="CDD" id="cd00322">
    <property type="entry name" value="FNR_like"/>
    <property type="match status" value="1"/>
</dbReference>
<dbReference type="PRINTS" id="PR00410">
    <property type="entry name" value="PHEHYDRXLASE"/>
</dbReference>
<gene>
    <name evidence="10" type="ORF">ACFSBH_14830</name>
</gene>
<dbReference type="InterPro" id="IPR039261">
    <property type="entry name" value="FNR_nucleotide-bd"/>
</dbReference>
<dbReference type="InterPro" id="IPR017927">
    <property type="entry name" value="FAD-bd_FR_type"/>
</dbReference>
<dbReference type="PANTHER" id="PTHR47354">
    <property type="entry name" value="NADH OXIDOREDUCTASE HCR"/>
    <property type="match status" value="1"/>
</dbReference>
<keyword evidence="5" id="KW-0274">FAD</keyword>
<dbReference type="Pfam" id="PF00175">
    <property type="entry name" value="NAD_binding_1"/>
    <property type="match status" value="1"/>
</dbReference>
<evidence type="ECO:0000259" key="9">
    <source>
        <dbReference type="PROSITE" id="PS51384"/>
    </source>
</evidence>
<dbReference type="EMBL" id="JBHUDE010000138">
    <property type="protein sequence ID" value="MFD1608897.1"/>
    <property type="molecule type" value="Genomic_DNA"/>
</dbReference>
<keyword evidence="4" id="KW-0479">Metal-binding</keyword>
<comment type="caution">
    <text evidence="10">The sequence shown here is derived from an EMBL/GenBank/DDBJ whole genome shotgun (WGS) entry which is preliminary data.</text>
</comment>
<comment type="cofactor">
    <cofactor evidence="1">
        <name>FAD</name>
        <dbReference type="ChEBI" id="CHEBI:57692"/>
    </cofactor>
</comment>
<reference evidence="11" key="1">
    <citation type="journal article" date="2019" name="Int. J. Syst. Evol. Microbiol.">
        <title>The Global Catalogue of Microorganisms (GCM) 10K type strain sequencing project: providing services to taxonomists for standard genome sequencing and annotation.</title>
        <authorList>
            <consortium name="The Broad Institute Genomics Platform"/>
            <consortium name="The Broad Institute Genome Sequencing Center for Infectious Disease"/>
            <person name="Wu L."/>
            <person name="Ma J."/>
        </authorList>
    </citation>
    <scope>NUCLEOTIDE SEQUENCE [LARGE SCALE GENOMIC DNA]</scope>
    <source>
        <strain evidence="11">CGMCC 1.12376</strain>
    </source>
</reference>
<dbReference type="PROSITE" id="PS51384">
    <property type="entry name" value="FAD_FR"/>
    <property type="match status" value="1"/>
</dbReference>
<organism evidence="10 11">
    <name type="scientific">Oceanobacillus luteolus</name>
    <dbReference type="NCBI Taxonomy" id="1274358"/>
    <lineage>
        <taxon>Bacteria</taxon>
        <taxon>Bacillati</taxon>
        <taxon>Bacillota</taxon>
        <taxon>Bacilli</taxon>
        <taxon>Bacillales</taxon>
        <taxon>Bacillaceae</taxon>
        <taxon>Oceanobacillus</taxon>
    </lineage>
</organism>
<dbReference type="Gene3D" id="3.40.50.80">
    <property type="entry name" value="Nucleotide-binding domain of ferredoxin-NADP reductase (FNR) module"/>
    <property type="match status" value="1"/>
</dbReference>
<dbReference type="InterPro" id="IPR050415">
    <property type="entry name" value="MRET"/>
</dbReference>
<keyword evidence="11" id="KW-1185">Reference proteome</keyword>
<dbReference type="SUPFAM" id="SSF52343">
    <property type="entry name" value="Ferredoxin reductase-like, C-terminal NADP-linked domain"/>
    <property type="match status" value="1"/>
</dbReference>
<accession>A0ABW4HV51</accession>
<dbReference type="SUPFAM" id="SSF63380">
    <property type="entry name" value="Riboflavin synthase domain-like"/>
    <property type="match status" value="1"/>
</dbReference>
<evidence type="ECO:0000256" key="8">
    <source>
        <dbReference type="ARBA" id="ARBA00023014"/>
    </source>
</evidence>
<dbReference type="Gene3D" id="2.40.30.10">
    <property type="entry name" value="Translation factors"/>
    <property type="match status" value="1"/>
</dbReference>
<dbReference type="InterPro" id="IPR001433">
    <property type="entry name" value="OxRdtase_FAD/NAD-bd"/>
</dbReference>
<dbReference type="InterPro" id="IPR017938">
    <property type="entry name" value="Riboflavin_synthase-like_b-brl"/>
</dbReference>
<keyword evidence="8" id="KW-0411">Iron-sulfur</keyword>
<proteinExistence type="predicted"/>
<name>A0ABW4HV51_9BACI</name>
<evidence type="ECO:0000256" key="6">
    <source>
        <dbReference type="ARBA" id="ARBA00023002"/>
    </source>
</evidence>
<keyword evidence="3" id="KW-0001">2Fe-2S</keyword>
<dbReference type="RefSeq" id="WP_379598329.1">
    <property type="nucleotide sequence ID" value="NZ_JBHUDE010000138.1"/>
</dbReference>
<sequence>MGFFKDAIAVFKKRDIQFMESYQETEDVYTFKFRKPTDLTWDAGQHGLFQITHKKIKNGTRPFTIASAPAENFIQITTRVTEQPSDFKKSLLELEDGMTIRMSGPVGSFYLDESSPTLFIAGGVGVTPYRSILKQIEAEGSSNSKQIKLLYMDSGGIYLFKDELDKMAENYPIDVTYLDSKDGLHRGISEFINENQDNGRYFIAGPKSMVDAVSSHL</sequence>
<evidence type="ECO:0000256" key="4">
    <source>
        <dbReference type="ARBA" id="ARBA00022723"/>
    </source>
</evidence>
<evidence type="ECO:0000256" key="3">
    <source>
        <dbReference type="ARBA" id="ARBA00022714"/>
    </source>
</evidence>
<dbReference type="InterPro" id="IPR013112">
    <property type="entry name" value="FAD-bd_8"/>
</dbReference>
<dbReference type="InterPro" id="IPR001709">
    <property type="entry name" value="Flavoprot_Pyr_Nucl_cyt_Rdtase"/>
</dbReference>